<keyword evidence="1" id="KW-1133">Transmembrane helix</keyword>
<organism evidence="2 3">
    <name type="scientific">Plantactinospora endophytica</name>
    <dbReference type="NCBI Taxonomy" id="673535"/>
    <lineage>
        <taxon>Bacteria</taxon>
        <taxon>Bacillati</taxon>
        <taxon>Actinomycetota</taxon>
        <taxon>Actinomycetes</taxon>
        <taxon>Micromonosporales</taxon>
        <taxon>Micromonosporaceae</taxon>
        <taxon>Plantactinospora</taxon>
    </lineage>
</organism>
<evidence type="ECO:0000313" key="2">
    <source>
        <dbReference type="EMBL" id="GIG88425.1"/>
    </source>
</evidence>
<dbReference type="RefSeq" id="WP_203866950.1">
    <property type="nucleotide sequence ID" value="NZ_BONW01000016.1"/>
</dbReference>
<proteinExistence type="predicted"/>
<feature type="transmembrane region" description="Helical" evidence="1">
    <location>
        <begin position="157"/>
        <end position="177"/>
    </location>
</feature>
<keyword evidence="1" id="KW-0812">Transmembrane</keyword>
<sequence length="327" mass="35737">MIWLTWRQFRGQALVAVAVLATLATYLVVLGLRIRTAYEVNVDCAGCSVETAKDVFENAYFTPLLLTGFLVVLVPGIVGAFWGAPLLAREFEAGTHRLVWNQSISRTRWLAVKLGLVTLAGATLTGALSLLLTWAASPYDKLFDGRFDPLLFPARNIAPLGYAVFAVVAGVTVGLLVRRTVPAMAILLAGFVLLQILVPTMVRPHLQPAVTETVAWTAANARGLMINGTGEVRTENFAVPGAWVLTSNPQMFDAAGNPATQEQIESCPHSEPSVHKACIETKGFHMTLSYQPADRYWTFQWLEFGFYLVLAGLLAGFAFWRIPRGLN</sequence>
<feature type="transmembrane region" description="Helical" evidence="1">
    <location>
        <begin position="64"/>
        <end position="88"/>
    </location>
</feature>
<feature type="transmembrane region" description="Helical" evidence="1">
    <location>
        <begin position="304"/>
        <end position="322"/>
    </location>
</feature>
<evidence type="ECO:0000256" key="1">
    <source>
        <dbReference type="SAM" id="Phobius"/>
    </source>
</evidence>
<dbReference type="EMBL" id="BONW01000016">
    <property type="protein sequence ID" value="GIG88425.1"/>
    <property type="molecule type" value="Genomic_DNA"/>
</dbReference>
<comment type="caution">
    <text evidence="2">The sequence shown here is derived from an EMBL/GenBank/DDBJ whole genome shotgun (WGS) entry which is preliminary data.</text>
</comment>
<protein>
    <submittedName>
        <fullName evidence="2">Transporter</fullName>
    </submittedName>
</protein>
<feature type="transmembrane region" description="Helical" evidence="1">
    <location>
        <begin position="184"/>
        <end position="202"/>
    </location>
</feature>
<dbReference type="Proteomes" id="UP000646749">
    <property type="component" value="Unassembled WGS sequence"/>
</dbReference>
<feature type="transmembrane region" description="Helical" evidence="1">
    <location>
        <begin position="12"/>
        <end position="32"/>
    </location>
</feature>
<feature type="transmembrane region" description="Helical" evidence="1">
    <location>
        <begin position="109"/>
        <end position="137"/>
    </location>
</feature>
<keyword evidence="1" id="KW-0472">Membrane</keyword>
<keyword evidence="3" id="KW-1185">Reference proteome</keyword>
<gene>
    <name evidence="2" type="ORF">Pen02_33610</name>
</gene>
<reference evidence="2 3" key="1">
    <citation type="submission" date="2021-01" db="EMBL/GenBank/DDBJ databases">
        <title>Whole genome shotgun sequence of Plantactinospora endophytica NBRC 110450.</title>
        <authorList>
            <person name="Komaki H."/>
            <person name="Tamura T."/>
        </authorList>
    </citation>
    <scope>NUCLEOTIDE SEQUENCE [LARGE SCALE GENOMIC DNA]</scope>
    <source>
        <strain evidence="2 3">NBRC 110450</strain>
    </source>
</reference>
<name>A0ABQ4E186_9ACTN</name>
<accession>A0ABQ4E186</accession>
<evidence type="ECO:0000313" key="3">
    <source>
        <dbReference type="Proteomes" id="UP000646749"/>
    </source>
</evidence>